<keyword evidence="4" id="KW-1133">Transmembrane helix</keyword>
<feature type="transmembrane region" description="Helical" evidence="4">
    <location>
        <begin position="544"/>
        <end position="567"/>
    </location>
</feature>
<feature type="compositionally biased region" description="Basic and acidic residues" evidence="3">
    <location>
        <begin position="943"/>
        <end position="956"/>
    </location>
</feature>
<feature type="compositionally biased region" description="Low complexity" evidence="3">
    <location>
        <begin position="471"/>
        <end position="494"/>
    </location>
</feature>
<feature type="signal peptide" evidence="5">
    <location>
        <begin position="1"/>
        <end position="27"/>
    </location>
</feature>
<feature type="transmembrane region" description="Helical" evidence="4">
    <location>
        <begin position="587"/>
        <end position="607"/>
    </location>
</feature>
<feature type="compositionally biased region" description="Basic and acidic residues" evidence="3">
    <location>
        <begin position="655"/>
        <end position="671"/>
    </location>
</feature>
<gene>
    <name evidence="6" type="ORF">LAESUDRAFT_5846</name>
</gene>
<dbReference type="AlphaFoldDB" id="A0A165I464"/>
<keyword evidence="5" id="KW-0732">Signal</keyword>
<dbReference type="RefSeq" id="XP_040770082.1">
    <property type="nucleotide sequence ID" value="XM_040903042.1"/>
</dbReference>
<dbReference type="SUPFAM" id="SSF117281">
    <property type="entry name" value="Kelch motif"/>
    <property type="match status" value="1"/>
</dbReference>
<evidence type="ECO:0000313" key="7">
    <source>
        <dbReference type="Proteomes" id="UP000076871"/>
    </source>
</evidence>
<feature type="region of interest" description="Disordered" evidence="3">
    <location>
        <begin position="921"/>
        <end position="956"/>
    </location>
</feature>
<organism evidence="6 7">
    <name type="scientific">Laetiporus sulphureus 93-53</name>
    <dbReference type="NCBI Taxonomy" id="1314785"/>
    <lineage>
        <taxon>Eukaryota</taxon>
        <taxon>Fungi</taxon>
        <taxon>Dikarya</taxon>
        <taxon>Basidiomycota</taxon>
        <taxon>Agaricomycotina</taxon>
        <taxon>Agaricomycetes</taxon>
        <taxon>Polyporales</taxon>
        <taxon>Laetiporus</taxon>
    </lineage>
</organism>
<proteinExistence type="predicted"/>
<keyword evidence="4" id="KW-0472">Membrane</keyword>
<feature type="compositionally biased region" description="Low complexity" evidence="3">
    <location>
        <begin position="362"/>
        <end position="378"/>
    </location>
</feature>
<keyword evidence="4" id="KW-0812">Transmembrane</keyword>
<feature type="compositionally biased region" description="Polar residues" evidence="3">
    <location>
        <begin position="691"/>
        <end position="708"/>
    </location>
</feature>
<feature type="chain" id="PRO_5007859057" description="Galactose oxidase" evidence="5">
    <location>
        <begin position="28"/>
        <end position="977"/>
    </location>
</feature>
<evidence type="ECO:0000256" key="2">
    <source>
        <dbReference type="ARBA" id="ARBA00022737"/>
    </source>
</evidence>
<evidence type="ECO:0000313" key="6">
    <source>
        <dbReference type="EMBL" id="KZT12572.1"/>
    </source>
</evidence>
<evidence type="ECO:0000256" key="5">
    <source>
        <dbReference type="SAM" id="SignalP"/>
    </source>
</evidence>
<dbReference type="OrthoDB" id="10250130at2759"/>
<dbReference type="InterPro" id="IPR015915">
    <property type="entry name" value="Kelch-typ_b-propeller"/>
</dbReference>
<keyword evidence="7" id="KW-1185">Reference proteome</keyword>
<keyword evidence="1" id="KW-0880">Kelch repeat</keyword>
<dbReference type="PANTHER" id="PTHR46093:SF3">
    <property type="entry name" value="ACYL-COA-BINDING DOMAIN-CONTAINING PROTEIN 4"/>
    <property type="match status" value="1"/>
</dbReference>
<name>A0A165I464_9APHY</name>
<feature type="transmembrane region" description="Helical" evidence="4">
    <location>
        <begin position="505"/>
        <end position="523"/>
    </location>
</feature>
<keyword evidence="2" id="KW-0677">Repeat</keyword>
<feature type="compositionally biased region" description="Basic and acidic residues" evidence="3">
    <location>
        <begin position="621"/>
        <end position="643"/>
    </location>
</feature>
<feature type="region of interest" description="Disordered" evidence="3">
    <location>
        <begin position="621"/>
        <end position="737"/>
    </location>
</feature>
<evidence type="ECO:0000256" key="4">
    <source>
        <dbReference type="SAM" id="Phobius"/>
    </source>
</evidence>
<evidence type="ECO:0000256" key="3">
    <source>
        <dbReference type="SAM" id="MobiDB-lite"/>
    </source>
</evidence>
<feature type="transmembrane region" description="Helical" evidence="4">
    <location>
        <begin position="807"/>
        <end position="826"/>
    </location>
</feature>
<dbReference type="PANTHER" id="PTHR46093">
    <property type="entry name" value="ACYL-COA-BINDING DOMAIN-CONTAINING PROTEIN 5"/>
    <property type="match status" value="1"/>
</dbReference>
<dbReference type="GeneID" id="63820073"/>
<accession>A0A165I464</accession>
<dbReference type="InParanoid" id="A0A165I464"/>
<dbReference type="Proteomes" id="UP000076871">
    <property type="component" value="Unassembled WGS sequence"/>
</dbReference>
<sequence length="977" mass="103958">MICSRRCFNVYTPWILSSFLLWSVSHAQRISTSGPVPPLQWINLTNYLTGQSAPPGLIDASIGYNEATRTLLIFGGESAQGIKQSRTYLLNLDSMEWTSPDPPDGLTSTPPARSAAISGYDLASSYRSAHIIIGGNGTNGEALSDVWEFDYTSTFWSPVNISPGGPSGLYGAVGGIDTRTMAVTVANSPYPNNSFYVAGGTDGTTVFPLSNIWRLTVTGVLSSNNPNGSYGSWENISLPNSNLPSKVGAAGAVISQTAQQIAAIGGCDASVPFTPSASCAEQDAYIINTQEDTSSTASDCPAPRLGGTVVPDFNQNSSDFTEQIFLLLGLFDTSLWSDDGGLQRGEVDVLRIDTGEWSRVLPAGDPGTTGGTPAYPTPRSGAVGLSYQETLVGSPRSKGSDTIIFGGVDASGNYLSEVWILRAYNAQLTYSNETWSGYVSGELVGGPNATGQGVTIEYMTACASPLSPKATQTSTYGPSPTTTGSASPTSPTSTTRYDTSVIHRALSPISIAVVIAAVIFARLSSSSVNAANTKGHATLLYSSIILGLAAYGLGIAGLVTSFTSATVTSTLMKRSSNSSTVLKTPHGRAGLALFIAFYGLLPILYAFKICYKHLSSPPNAVKEEKQRNGRLRMDSAETAEKEVLYPGRAGSPDGRNGDARSSEARPLESRQRVRSWGGLSSLPFAGRRSSDSGVDSTGASSPSRSFEVTNRPVRTRRASGNSLAAFSDPRSSGGPRNLSDMSWFEGRRSMPQLGLGDYALVNHRAVDPSTPGTTALDMTSTSGLMTPAEQVHIYPEMPSTVDGILHILFHILLLGLCILSLVALYLRAPLAGFIIFLIGTVVFYIFLIALSWCGKPRKSVLSAVIARLRGVPTHPQHSPSNASPSRATSTVGLEVPCVENRGPYQHHQPPFRTTMSVGLDDYATSHGHGTTEVEEEDEEDEDTRQHRIEEEMSRRDVSIVTVPKRKLFLTNPEVNRG</sequence>
<feature type="region of interest" description="Disordered" evidence="3">
    <location>
        <begin position="469"/>
        <end position="494"/>
    </location>
</feature>
<feature type="compositionally biased region" description="Acidic residues" evidence="3">
    <location>
        <begin position="932"/>
        <end position="942"/>
    </location>
</feature>
<dbReference type="Gene3D" id="2.120.10.80">
    <property type="entry name" value="Kelch-type beta propeller"/>
    <property type="match status" value="2"/>
</dbReference>
<evidence type="ECO:0000256" key="1">
    <source>
        <dbReference type="ARBA" id="ARBA00022441"/>
    </source>
</evidence>
<feature type="transmembrane region" description="Helical" evidence="4">
    <location>
        <begin position="832"/>
        <end position="853"/>
    </location>
</feature>
<dbReference type="STRING" id="1314785.A0A165I464"/>
<reference evidence="6 7" key="1">
    <citation type="journal article" date="2016" name="Mol. Biol. Evol.">
        <title>Comparative Genomics of Early-Diverging Mushroom-Forming Fungi Provides Insights into the Origins of Lignocellulose Decay Capabilities.</title>
        <authorList>
            <person name="Nagy L.G."/>
            <person name="Riley R."/>
            <person name="Tritt A."/>
            <person name="Adam C."/>
            <person name="Daum C."/>
            <person name="Floudas D."/>
            <person name="Sun H."/>
            <person name="Yadav J.S."/>
            <person name="Pangilinan J."/>
            <person name="Larsson K.H."/>
            <person name="Matsuura K."/>
            <person name="Barry K."/>
            <person name="Labutti K."/>
            <person name="Kuo R."/>
            <person name="Ohm R.A."/>
            <person name="Bhattacharya S.S."/>
            <person name="Shirouzu T."/>
            <person name="Yoshinaga Y."/>
            <person name="Martin F.M."/>
            <person name="Grigoriev I.V."/>
            <person name="Hibbett D.S."/>
        </authorList>
    </citation>
    <scope>NUCLEOTIDE SEQUENCE [LARGE SCALE GENOMIC DNA]</scope>
    <source>
        <strain evidence="6 7">93-53</strain>
    </source>
</reference>
<feature type="region of interest" description="Disordered" evidence="3">
    <location>
        <begin position="361"/>
        <end position="380"/>
    </location>
</feature>
<dbReference type="EMBL" id="KV427605">
    <property type="protein sequence ID" value="KZT12572.1"/>
    <property type="molecule type" value="Genomic_DNA"/>
</dbReference>
<evidence type="ECO:0008006" key="8">
    <source>
        <dbReference type="Google" id="ProtNLM"/>
    </source>
</evidence>
<protein>
    <recommendedName>
        <fullName evidence="8">Galactose oxidase</fullName>
    </recommendedName>
</protein>